<dbReference type="NCBIfam" id="TIGR00173">
    <property type="entry name" value="menD"/>
    <property type="match status" value="1"/>
</dbReference>
<dbReference type="InterPro" id="IPR011766">
    <property type="entry name" value="TPP_enzyme_TPP-bd"/>
</dbReference>
<dbReference type="EMBL" id="PFFQ01000012">
    <property type="protein sequence ID" value="PIW18624.1"/>
    <property type="molecule type" value="Genomic_DNA"/>
</dbReference>
<evidence type="ECO:0000259" key="9">
    <source>
        <dbReference type="Pfam" id="PF02776"/>
    </source>
</evidence>
<comment type="similarity">
    <text evidence="7">Belongs to the TPP enzyme family. MenD subfamily.</text>
</comment>
<dbReference type="SUPFAM" id="SSF52467">
    <property type="entry name" value="DHS-like NAD/FAD-binding domain"/>
    <property type="match status" value="1"/>
</dbReference>
<evidence type="ECO:0000256" key="7">
    <source>
        <dbReference type="HAMAP-Rule" id="MF_01659"/>
    </source>
</evidence>
<evidence type="ECO:0000259" key="10">
    <source>
        <dbReference type="Pfam" id="PF16582"/>
    </source>
</evidence>
<dbReference type="InterPro" id="IPR012001">
    <property type="entry name" value="Thiamin_PyroP_enz_TPP-bd_dom"/>
</dbReference>
<evidence type="ECO:0000313" key="12">
    <source>
        <dbReference type="Proteomes" id="UP000231019"/>
    </source>
</evidence>
<dbReference type="Proteomes" id="UP000231019">
    <property type="component" value="Unassembled WGS sequence"/>
</dbReference>
<comment type="cofactor">
    <cofactor evidence="7">
        <name>Mg(2+)</name>
        <dbReference type="ChEBI" id="CHEBI:18420"/>
    </cofactor>
    <cofactor evidence="7">
        <name>Mn(2+)</name>
        <dbReference type="ChEBI" id="CHEBI:29035"/>
    </cofactor>
</comment>
<dbReference type="Pfam" id="PF02776">
    <property type="entry name" value="TPP_enzyme_N"/>
    <property type="match status" value="1"/>
</dbReference>
<dbReference type="Gene3D" id="3.40.50.970">
    <property type="match status" value="2"/>
</dbReference>
<dbReference type="GO" id="GO:0009234">
    <property type="term" value="P:menaquinone biosynthetic process"/>
    <property type="evidence" value="ECO:0007669"/>
    <property type="project" value="UniProtKB-UniRule"/>
</dbReference>
<keyword evidence="6 7" id="KW-0464">Manganese</keyword>
<sequence length="584" mass="64886">MNLQTENLNLTWANLLIEELARWGCEYACISPGSRSTPLTVATARHEKFTSKICLDERAAAFYALGYARATGRPAVLICTSGSALAHYLPAVIEASQDRVPLLILSADRPPELLHTGANQAIQQIGIFSDYLRWSFDLPCPNLEIPPEMVLTTLDQALFQAQTGPVQINCHFREPLAPLPSPIPVHYLDSILPWTQGTFPYTQYQGGHLHLNPAELEKLAEKLNPARTGLLLVGRLKNNQEKEAILQFSQTLGWPVFADILSGLAHNPRVTEKVNHFDPLLVHPEFQNLCRPEVILHLGGEMTSARLNEYISSYRQEEYLRVCNHSERNDSLHQISQRLIADLPSFCEALAKQLEPSINRIWVKTLQNRSAAAEMVLSEHLDQNNMLSEPALVRQLSQILPSHSALMIGNSMPIRDFDMFASAMPAQACIFGNRGASGIDGNLATALGLGEGNQALTTLLLGDLALLHDLNALSLVKTAQEPLILIVINNDGGGIFSFLPIAQAEDVFESHFGTPHGFQFKGAAEMFGLNYVQPQTLEDFKTAYLTAVETRQHTLIEIQTKREANFRLHQEIHRQIGERLRGET</sequence>
<dbReference type="SUPFAM" id="SSF52518">
    <property type="entry name" value="Thiamin diphosphate-binding fold (THDP-binding)"/>
    <property type="match status" value="2"/>
</dbReference>
<dbReference type="HAMAP" id="MF_01659">
    <property type="entry name" value="MenD"/>
    <property type="match status" value="1"/>
</dbReference>
<dbReference type="GO" id="GO:0030976">
    <property type="term" value="F:thiamine pyrophosphate binding"/>
    <property type="evidence" value="ECO:0007669"/>
    <property type="project" value="UniProtKB-UniRule"/>
</dbReference>
<comment type="caution">
    <text evidence="11">The sequence shown here is derived from an EMBL/GenBank/DDBJ whole genome shotgun (WGS) entry which is preliminary data.</text>
</comment>
<comment type="cofactor">
    <cofactor evidence="7">
        <name>thiamine diphosphate</name>
        <dbReference type="ChEBI" id="CHEBI:58937"/>
    </cofactor>
    <text evidence="7">Binds 1 thiamine pyrophosphate per subunit.</text>
</comment>
<proteinExistence type="inferred from homology"/>
<evidence type="ECO:0000256" key="2">
    <source>
        <dbReference type="ARBA" id="ARBA00022679"/>
    </source>
</evidence>
<dbReference type="GO" id="GO:0030145">
    <property type="term" value="F:manganese ion binding"/>
    <property type="evidence" value="ECO:0007669"/>
    <property type="project" value="UniProtKB-UniRule"/>
</dbReference>
<feature type="domain" description="Thiamine pyrophosphate enzyme TPP-binding" evidence="8">
    <location>
        <begin position="442"/>
        <end position="558"/>
    </location>
</feature>
<feature type="domain" description="Thiamine pyrophosphate enzyme N-terminal TPP-binding" evidence="9">
    <location>
        <begin position="11"/>
        <end position="125"/>
    </location>
</feature>
<dbReference type="InterPro" id="IPR032264">
    <property type="entry name" value="MenD_middle"/>
</dbReference>
<organism evidence="11 12">
    <name type="scientific">bacterium (Candidatus Blackallbacteria) CG17_big_fil_post_rev_8_21_14_2_50_48_46</name>
    <dbReference type="NCBI Taxonomy" id="2014261"/>
    <lineage>
        <taxon>Bacteria</taxon>
        <taxon>Candidatus Blackallbacteria</taxon>
    </lineage>
</organism>
<dbReference type="InterPro" id="IPR029061">
    <property type="entry name" value="THDP-binding"/>
</dbReference>
<evidence type="ECO:0000259" key="8">
    <source>
        <dbReference type="Pfam" id="PF02775"/>
    </source>
</evidence>
<dbReference type="PIRSF" id="PIRSF004983">
    <property type="entry name" value="MenD"/>
    <property type="match status" value="1"/>
</dbReference>
<dbReference type="Gene3D" id="3.40.50.1220">
    <property type="entry name" value="TPP-binding domain"/>
    <property type="match status" value="1"/>
</dbReference>
<protein>
    <recommendedName>
        <fullName evidence="7">2-succinyl-5-enolpyruvyl-6-hydroxy-3-cyclohexene-1-carboxylate synthase</fullName>
        <shortName evidence="7">SEPHCHC synthase</shortName>
        <ecNumber evidence="7">2.2.1.9</ecNumber>
    </recommendedName>
    <alternativeName>
        <fullName evidence="7">Menaquinone biosynthesis protein MenD</fullName>
    </alternativeName>
</protein>
<comment type="pathway">
    <text evidence="7">Quinol/quinone metabolism; menaquinone biosynthesis.</text>
</comment>
<comment type="subunit">
    <text evidence="7">Homodimer.</text>
</comment>
<dbReference type="CDD" id="cd07037">
    <property type="entry name" value="TPP_PYR_MenD"/>
    <property type="match status" value="1"/>
</dbReference>
<dbReference type="PANTHER" id="PTHR42916:SF1">
    <property type="entry name" value="PROTEIN PHYLLO, CHLOROPLASTIC"/>
    <property type="match status" value="1"/>
</dbReference>
<keyword evidence="3 7" id="KW-0479">Metal-binding</keyword>
<dbReference type="CDD" id="cd02009">
    <property type="entry name" value="TPP_SHCHC_synthase"/>
    <property type="match status" value="1"/>
</dbReference>
<dbReference type="InterPro" id="IPR004433">
    <property type="entry name" value="MenaQ_synth_MenD"/>
</dbReference>
<dbReference type="UniPathway" id="UPA00079"/>
<dbReference type="Pfam" id="PF16582">
    <property type="entry name" value="TPP_enzyme_M_2"/>
    <property type="match status" value="1"/>
</dbReference>
<gene>
    <name evidence="7" type="primary">menD</name>
    <name evidence="11" type="ORF">COW36_04850</name>
</gene>
<name>A0A2M7G9T0_9BACT</name>
<dbReference type="Pfam" id="PF02775">
    <property type="entry name" value="TPP_enzyme_C"/>
    <property type="match status" value="1"/>
</dbReference>
<comment type="pathway">
    <text evidence="7">Quinol/quinone metabolism; 1,4-dihydroxy-2-naphthoate biosynthesis; 1,4-dihydroxy-2-naphthoate from chorismate: step 2/7.</text>
</comment>
<keyword evidence="5 7" id="KW-0786">Thiamine pyrophosphate</keyword>
<dbReference type="GO" id="GO:0070204">
    <property type="term" value="F:2-succinyl-5-enolpyruvyl-6-hydroxy-3-cyclohexene-1-carboxylic-acid synthase activity"/>
    <property type="evidence" value="ECO:0007669"/>
    <property type="project" value="UniProtKB-UniRule"/>
</dbReference>
<evidence type="ECO:0000256" key="5">
    <source>
        <dbReference type="ARBA" id="ARBA00023052"/>
    </source>
</evidence>
<dbReference type="UniPathway" id="UPA01057">
    <property type="reaction ID" value="UER00164"/>
</dbReference>
<dbReference type="GO" id="GO:0000287">
    <property type="term" value="F:magnesium ion binding"/>
    <property type="evidence" value="ECO:0007669"/>
    <property type="project" value="UniProtKB-UniRule"/>
</dbReference>
<comment type="catalytic activity">
    <reaction evidence="7">
        <text>isochorismate + 2-oxoglutarate + H(+) = 5-enolpyruvoyl-6-hydroxy-2-succinyl-cyclohex-3-ene-1-carboxylate + CO2</text>
        <dbReference type="Rhea" id="RHEA:25593"/>
        <dbReference type="ChEBI" id="CHEBI:15378"/>
        <dbReference type="ChEBI" id="CHEBI:16526"/>
        <dbReference type="ChEBI" id="CHEBI:16810"/>
        <dbReference type="ChEBI" id="CHEBI:29780"/>
        <dbReference type="ChEBI" id="CHEBI:58818"/>
        <dbReference type="EC" id="2.2.1.9"/>
    </reaction>
</comment>
<evidence type="ECO:0000256" key="3">
    <source>
        <dbReference type="ARBA" id="ARBA00022723"/>
    </source>
</evidence>
<feature type="domain" description="Menaquinone biosynthesis protein MenD middle" evidence="10">
    <location>
        <begin position="187"/>
        <end position="408"/>
    </location>
</feature>
<keyword evidence="2 7" id="KW-0808">Transferase</keyword>
<evidence type="ECO:0000256" key="4">
    <source>
        <dbReference type="ARBA" id="ARBA00022842"/>
    </source>
</evidence>
<evidence type="ECO:0000256" key="6">
    <source>
        <dbReference type="ARBA" id="ARBA00023211"/>
    </source>
</evidence>
<keyword evidence="1 7" id="KW-0474">Menaquinone biosynthesis</keyword>
<dbReference type="PANTHER" id="PTHR42916">
    <property type="entry name" value="2-SUCCINYL-5-ENOLPYRUVYL-6-HYDROXY-3-CYCLOHEXENE-1-CARBOXYLATE SYNTHASE"/>
    <property type="match status" value="1"/>
</dbReference>
<accession>A0A2M7G9T0</accession>
<dbReference type="InterPro" id="IPR029035">
    <property type="entry name" value="DHS-like_NAD/FAD-binding_dom"/>
</dbReference>
<evidence type="ECO:0000313" key="11">
    <source>
        <dbReference type="EMBL" id="PIW18624.1"/>
    </source>
</evidence>
<comment type="function">
    <text evidence="7">Catalyzes the thiamine diphosphate-dependent decarboxylation of 2-oxoglutarate and the subsequent addition of the resulting succinic semialdehyde-thiamine pyrophosphate anion to isochorismate to yield 2-succinyl-5-enolpyruvyl-6-hydroxy-3-cyclohexene-1-carboxylate (SEPHCHC).</text>
</comment>
<dbReference type="AlphaFoldDB" id="A0A2M7G9T0"/>
<reference evidence="11 12" key="1">
    <citation type="submission" date="2017-09" db="EMBL/GenBank/DDBJ databases">
        <title>Depth-based differentiation of microbial function through sediment-hosted aquifers and enrichment of novel symbionts in the deep terrestrial subsurface.</title>
        <authorList>
            <person name="Probst A.J."/>
            <person name="Ladd B."/>
            <person name="Jarett J.K."/>
            <person name="Geller-Mcgrath D.E."/>
            <person name="Sieber C.M."/>
            <person name="Emerson J.B."/>
            <person name="Anantharaman K."/>
            <person name="Thomas B.C."/>
            <person name="Malmstrom R."/>
            <person name="Stieglmeier M."/>
            <person name="Klingl A."/>
            <person name="Woyke T."/>
            <person name="Ryan C.M."/>
            <person name="Banfield J.F."/>
        </authorList>
    </citation>
    <scope>NUCLEOTIDE SEQUENCE [LARGE SCALE GENOMIC DNA]</scope>
    <source>
        <strain evidence="11">CG17_big_fil_post_rev_8_21_14_2_50_48_46</strain>
    </source>
</reference>
<dbReference type="EC" id="2.2.1.9" evidence="7"/>
<keyword evidence="4 7" id="KW-0460">Magnesium</keyword>
<evidence type="ECO:0000256" key="1">
    <source>
        <dbReference type="ARBA" id="ARBA00022428"/>
    </source>
</evidence>